<dbReference type="InterPro" id="IPR001647">
    <property type="entry name" value="HTH_TetR"/>
</dbReference>
<reference evidence="4 5" key="1">
    <citation type="submission" date="2021-08" db="EMBL/GenBank/DDBJ databases">
        <authorList>
            <person name="Tuo L."/>
        </authorList>
    </citation>
    <scope>NUCLEOTIDE SEQUENCE [LARGE SCALE GENOMIC DNA]</scope>
    <source>
        <strain evidence="4 5">JCM 31229</strain>
    </source>
</reference>
<dbReference type="Gene3D" id="1.10.357.10">
    <property type="entry name" value="Tetracycline Repressor, domain 2"/>
    <property type="match status" value="1"/>
</dbReference>
<organism evidence="4 5">
    <name type="scientific">Sphingomonas colocasiae</name>
    <dbReference type="NCBI Taxonomy" id="1848973"/>
    <lineage>
        <taxon>Bacteria</taxon>
        <taxon>Pseudomonadati</taxon>
        <taxon>Pseudomonadota</taxon>
        <taxon>Alphaproteobacteria</taxon>
        <taxon>Sphingomonadales</taxon>
        <taxon>Sphingomonadaceae</taxon>
        <taxon>Sphingomonas</taxon>
    </lineage>
</organism>
<dbReference type="SUPFAM" id="SSF46689">
    <property type="entry name" value="Homeodomain-like"/>
    <property type="match status" value="1"/>
</dbReference>
<dbReference type="PRINTS" id="PR00455">
    <property type="entry name" value="HTHTETR"/>
</dbReference>
<dbReference type="InterPro" id="IPR009057">
    <property type="entry name" value="Homeodomain-like_sf"/>
</dbReference>
<gene>
    <name evidence="4" type="ORF">K7G82_21820</name>
</gene>
<feature type="domain" description="HTH tetR-type" evidence="3">
    <location>
        <begin position="10"/>
        <end position="70"/>
    </location>
</feature>
<evidence type="ECO:0000259" key="3">
    <source>
        <dbReference type="PROSITE" id="PS50977"/>
    </source>
</evidence>
<dbReference type="Proteomes" id="UP000706039">
    <property type="component" value="Unassembled WGS sequence"/>
</dbReference>
<accession>A0ABS7PX85</accession>
<dbReference type="RefSeq" id="WP_222992066.1">
    <property type="nucleotide sequence ID" value="NZ_JAINVV010000011.1"/>
</dbReference>
<feature type="DNA-binding region" description="H-T-H motif" evidence="2">
    <location>
        <begin position="33"/>
        <end position="52"/>
    </location>
</feature>
<dbReference type="InterPro" id="IPR023772">
    <property type="entry name" value="DNA-bd_HTH_TetR-type_CS"/>
</dbReference>
<dbReference type="InterPro" id="IPR050109">
    <property type="entry name" value="HTH-type_TetR-like_transc_reg"/>
</dbReference>
<dbReference type="PANTHER" id="PTHR30055:SF226">
    <property type="entry name" value="HTH-TYPE TRANSCRIPTIONAL REGULATOR PKSA"/>
    <property type="match status" value="1"/>
</dbReference>
<dbReference type="PANTHER" id="PTHR30055">
    <property type="entry name" value="HTH-TYPE TRANSCRIPTIONAL REGULATOR RUTR"/>
    <property type="match status" value="1"/>
</dbReference>
<evidence type="ECO:0000313" key="4">
    <source>
        <dbReference type="EMBL" id="MBY8824957.1"/>
    </source>
</evidence>
<sequence>MPKRSPAYMAAQNRRILEAAIACIAEKGVERTSIDDIRRQAGLSGGTIYLHFANKEELILAAIREFSYVSPRPHQTLAEFRSFLETIPIKTELTPEQMISASLRLSAEGFPPSSLNDELVTQLQKSLAMFAATFEALERNGELTLPFPPDRMAKLVYAVEYGTGWLNLILGLPVEQTMKEVYETLDFLLGARGE</sequence>
<proteinExistence type="predicted"/>
<evidence type="ECO:0000256" key="1">
    <source>
        <dbReference type="ARBA" id="ARBA00023125"/>
    </source>
</evidence>
<keyword evidence="5" id="KW-1185">Reference proteome</keyword>
<dbReference type="Pfam" id="PF00440">
    <property type="entry name" value="TetR_N"/>
    <property type="match status" value="1"/>
</dbReference>
<dbReference type="PROSITE" id="PS50977">
    <property type="entry name" value="HTH_TETR_2"/>
    <property type="match status" value="1"/>
</dbReference>
<protein>
    <submittedName>
        <fullName evidence="4">TetR/AcrR family transcriptional regulator</fullName>
    </submittedName>
</protein>
<comment type="caution">
    <text evidence="4">The sequence shown here is derived from an EMBL/GenBank/DDBJ whole genome shotgun (WGS) entry which is preliminary data.</text>
</comment>
<evidence type="ECO:0000256" key="2">
    <source>
        <dbReference type="PROSITE-ProRule" id="PRU00335"/>
    </source>
</evidence>
<keyword evidence="1 2" id="KW-0238">DNA-binding</keyword>
<dbReference type="PROSITE" id="PS01081">
    <property type="entry name" value="HTH_TETR_1"/>
    <property type="match status" value="1"/>
</dbReference>
<name>A0ABS7PX85_9SPHN</name>
<dbReference type="EMBL" id="JAINVV010000011">
    <property type="protein sequence ID" value="MBY8824957.1"/>
    <property type="molecule type" value="Genomic_DNA"/>
</dbReference>
<evidence type="ECO:0000313" key="5">
    <source>
        <dbReference type="Proteomes" id="UP000706039"/>
    </source>
</evidence>